<name>A0ABV5D2R3_9ACTN</name>
<gene>
    <name evidence="2" type="ORF">AAFH96_35435</name>
</gene>
<comment type="caution">
    <text evidence="2">The sequence shown here is derived from an EMBL/GenBank/DDBJ whole genome shotgun (WGS) entry which is preliminary data.</text>
</comment>
<feature type="region of interest" description="Disordered" evidence="1">
    <location>
        <begin position="522"/>
        <end position="547"/>
    </location>
</feature>
<feature type="non-terminal residue" evidence="2">
    <location>
        <position position="1"/>
    </location>
</feature>
<evidence type="ECO:0000313" key="3">
    <source>
        <dbReference type="Proteomes" id="UP001582793"/>
    </source>
</evidence>
<organism evidence="2 3">
    <name type="scientific">Polymorphospora lycopeni</name>
    <dbReference type="NCBI Taxonomy" id="3140240"/>
    <lineage>
        <taxon>Bacteria</taxon>
        <taxon>Bacillati</taxon>
        <taxon>Actinomycetota</taxon>
        <taxon>Actinomycetes</taxon>
        <taxon>Micromonosporales</taxon>
        <taxon>Micromonosporaceae</taxon>
        <taxon>Polymorphospora</taxon>
    </lineage>
</organism>
<evidence type="ECO:0008006" key="4">
    <source>
        <dbReference type="Google" id="ProtNLM"/>
    </source>
</evidence>
<keyword evidence="3" id="KW-1185">Reference proteome</keyword>
<dbReference type="Proteomes" id="UP001582793">
    <property type="component" value="Unassembled WGS sequence"/>
</dbReference>
<dbReference type="Gene3D" id="1.25.40.10">
    <property type="entry name" value="Tetratricopeptide repeat domain"/>
    <property type="match status" value="1"/>
</dbReference>
<reference evidence="2 3" key="1">
    <citation type="submission" date="2024-04" db="EMBL/GenBank/DDBJ databases">
        <title>Polymorphospora sp. isolated from Baiyangdian Lake in Xiong'an New Area.</title>
        <authorList>
            <person name="Zhang X."/>
            <person name="Liu J."/>
        </authorList>
    </citation>
    <scope>NUCLEOTIDE SEQUENCE [LARGE SCALE GENOMIC DNA]</scope>
    <source>
        <strain evidence="2 3">2-325</strain>
    </source>
</reference>
<dbReference type="EMBL" id="JBCGDC010000226">
    <property type="protein sequence ID" value="MFB6398329.1"/>
    <property type="molecule type" value="Genomic_DNA"/>
</dbReference>
<sequence>DEAVAFYRKLAEANPGVFLSDLAGSLNNQAGRRAAVGDRVGALVAIDEAVALRRQLAEANPGAFLSDLAGSLNNQAGRRAEVGDRAGALVAIDEAVAFYRKLAEANPGVFLSDLAGSLNNQAGRRAEVGDRAGALVAIDEAVAFYRKLAEANPGAFLSDLARSLNNQANQRPETGEATWQAAIDDNLPPLYRGWLRAYYAQWLALNHRADQAAAMLATAAVETTEPEPGAPPHATAAARQHVRAVTNHLKTPPDNQPNWTIVPIPDHHLQLANDLLNSHTWPDRETALHRHRTTIHEPDLPTTLTILTILHPDIPQLEDVRELTADLHEHGFDTVIEHLRTAHDEQATLEAWIATPSWTESITFLQDHADTLQRPHLRKTLLEYDHPIAVQHGAILALAAQYQPDTLLRIITNPAEAAELATNALESGDLTTLAMILLVCPRSAELPGTGPLLIAVSLLANGHEEEALVAAQNAVISGERTQNRAHCIRLHRLLATQQPGISNAFQIGLARMVELYKQHILNPDPIHPDEPTPTPTRPQQPEPPRIL</sequence>
<dbReference type="InterPro" id="IPR011990">
    <property type="entry name" value="TPR-like_helical_dom_sf"/>
</dbReference>
<accession>A0ABV5D2R3</accession>
<evidence type="ECO:0000313" key="2">
    <source>
        <dbReference type="EMBL" id="MFB6398329.1"/>
    </source>
</evidence>
<evidence type="ECO:0000256" key="1">
    <source>
        <dbReference type="SAM" id="MobiDB-lite"/>
    </source>
</evidence>
<protein>
    <recommendedName>
        <fullName evidence="4">Tetratricopeptide repeat protein</fullName>
    </recommendedName>
</protein>
<feature type="compositionally biased region" description="Pro residues" evidence="1">
    <location>
        <begin position="531"/>
        <end position="547"/>
    </location>
</feature>
<proteinExistence type="predicted"/>